<keyword evidence="2" id="KW-1185">Reference proteome</keyword>
<dbReference type="EMBL" id="MU796088">
    <property type="protein sequence ID" value="KAJ3804331.1"/>
    <property type="molecule type" value="Genomic_DNA"/>
</dbReference>
<evidence type="ECO:0000313" key="2">
    <source>
        <dbReference type="Proteomes" id="UP001163835"/>
    </source>
</evidence>
<name>A0ACC1TIA7_9AGAR</name>
<proteinExistence type="predicted"/>
<protein>
    <submittedName>
        <fullName evidence="1">Uncharacterized protein</fullName>
    </submittedName>
</protein>
<accession>A0ACC1TIA7</accession>
<sequence>MGRYTPDPKVFGIPLFAQYVKTTPEFGMSASITKGDVLLQYISAAFLLGERVAESVPSRVIYVETKEGPTPCVVLASDKDHAASFATEEGRETLKKVYEIIRLEQPPAWYRCS</sequence>
<gene>
    <name evidence="1" type="ORF">F5876DRAFT_70723</name>
</gene>
<comment type="caution">
    <text evidence="1">The sequence shown here is derived from an EMBL/GenBank/DDBJ whole genome shotgun (WGS) entry which is preliminary data.</text>
</comment>
<organism evidence="1 2">
    <name type="scientific">Lentinula aff. lateritia</name>
    <dbReference type="NCBI Taxonomy" id="2804960"/>
    <lineage>
        <taxon>Eukaryota</taxon>
        <taxon>Fungi</taxon>
        <taxon>Dikarya</taxon>
        <taxon>Basidiomycota</taxon>
        <taxon>Agaricomycotina</taxon>
        <taxon>Agaricomycetes</taxon>
        <taxon>Agaricomycetidae</taxon>
        <taxon>Agaricales</taxon>
        <taxon>Marasmiineae</taxon>
        <taxon>Omphalotaceae</taxon>
        <taxon>Lentinula</taxon>
    </lineage>
</organism>
<dbReference type="Proteomes" id="UP001163835">
    <property type="component" value="Unassembled WGS sequence"/>
</dbReference>
<reference evidence="1" key="1">
    <citation type="submission" date="2022-09" db="EMBL/GenBank/DDBJ databases">
        <title>A Global Phylogenomic Analysis of the Shiitake Genus Lentinula.</title>
        <authorList>
            <consortium name="DOE Joint Genome Institute"/>
            <person name="Sierra-Patev S."/>
            <person name="Min B."/>
            <person name="Naranjo-Ortiz M."/>
            <person name="Looney B."/>
            <person name="Konkel Z."/>
            <person name="Slot J.C."/>
            <person name="Sakamoto Y."/>
            <person name="Steenwyk J.L."/>
            <person name="Rokas A."/>
            <person name="Carro J."/>
            <person name="Camarero S."/>
            <person name="Ferreira P."/>
            <person name="Molpeceres G."/>
            <person name="Ruiz-Duenas F.J."/>
            <person name="Serrano A."/>
            <person name="Henrissat B."/>
            <person name="Drula E."/>
            <person name="Hughes K.W."/>
            <person name="Mata J.L."/>
            <person name="Ishikawa N.K."/>
            <person name="Vargas-Isla R."/>
            <person name="Ushijima S."/>
            <person name="Smith C.A."/>
            <person name="Ahrendt S."/>
            <person name="Andreopoulos W."/>
            <person name="He G."/>
            <person name="Labutti K."/>
            <person name="Lipzen A."/>
            <person name="Ng V."/>
            <person name="Riley R."/>
            <person name="Sandor L."/>
            <person name="Barry K."/>
            <person name="Martinez A.T."/>
            <person name="Xiao Y."/>
            <person name="Gibbons J.G."/>
            <person name="Terashima K."/>
            <person name="Grigoriev I.V."/>
            <person name="Hibbett D.S."/>
        </authorList>
    </citation>
    <scope>NUCLEOTIDE SEQUENCE</scope>
    <source>
        <strain evidence="1">TMI1499</strain>
    </source>
</reference>
<evidence type="ECO:0000313" key="1">
    <source>
        <dbReference type="EMBL" id="KAJ3804331.1"/>
    </source>
</evidence>